<dbReference type="Pfam" id="PF00072">
    <property type="entry name" value="Response_reg"/>
    <property type="match status" value="1"/>
</dbReference>
<organism evidence="4 5">
    <name type="scientific">Dongia sedimenti</name>
    <dbReference type="NCBI Taxonomy" id="3064282"/>
    <lineage>
        <taxon>Bacteria</taxon>
        <taxon>Pseudomonadati</taxon>
        <taxon>Pseudomonadota</taxon>
        <taxon>Alphaproteobacteria</taxon>
        <taxon>Rhodospirillales</taxon>
        <taxon>Dongiaceae</taxon>
        <taxon>Dongia</taxon>
    </lineage>
</organism>
<dbReference type="PROSITE" id="PS50110">
    <property type="entry name" value="RESPONSE_REGULATORY"/>
    <property type="match status" value="1"/>
</dbReference>
<feature type="domain" description="Response regulatory" evidence="3">
    <location>
        <begin position="1"/>
        <end position="114"/>
    </location>
</feature>
<name>A0ABU0YU18_9PROT</name>
<evidence type="ECO:0000313" key="5">
    <source>
        <dbReference type="Proteomes" id="UP001230156"/>
    </source>
</evidence>
<evidence type="ECO:0000256" key="2">
    <source>
        <dbReference type="PROSITE-ProRule" id="PRU00169"/>
    </source>
</evidence>
<dbReference type="Gene3D" id="3.40.50.2300">
    <property type="match status" value="1"/>
</dbReference>
<dbReference type="EMBL" id="JAUYVI010000009">
    <property type="protein sequence ID" value="MDQ7251215.1"/>
    <property type="molecule type" value="Genomic_DNA"/>
</dbReference>
<keyword evidence="5" id="KW-1185">Reference proteome</keyword>
<dbReference type="Proteomes" id="UP001230156">
    <property type="component" value="Unassembled WGS sequence"/>
</dbReference>
<dbReference type="RefSeq" id="WP_379961360.1">
    <property type="nucleotide sequence ID" value="NZ_JAUYVI010000009.1"/>
</dbReference>
<reference evidence="5" key="1">
    <citation type="submission" date="2023-08" db="EMBL/GenBank/DDBJ databases">
        <title>Rhodospirillaceae gen. nov., a novel taxon isolated from the Yangtze River Yuezi River estuary sludge.</title>
        <authorList>
            <person name="Ruan L."/>
        </authorList>
    </citation>
    <scope>NUCLEOTIDE SEQUENCE [LARGE SCALE GENOMIC DNA]</scope>
    <source>
        <strain evidence="5">R-7</strain>
    </source>
</reference>
<comment type="caution">
    <text evidence="4">The sequence shown here is derived from an EMBL/GenBank/DDBJ whole genome shotgun (WGS) entry which is preliminary data.</text>
</comment>
<feature type="modified residue" description="4-aspartylphosphate" evidence="2">
    <location>
        <position position="46"/>
    </location>
</feature>
<dbReference type="InterPro" id="IPR001789">
    <property type="entry name" value="Sig_transdc_resp-reg_receiver"/>
</dbReference>
<keyword evidence="1 2" id="KW-0597">Phosphoprotein</keyword>
<gene>
    <name evidence="4" type="ORF">Q8A70_26250</name>
</gene>
<accession>A0ABU0YU18</accession>
<dbReference type="InterPro" id="IPR050595">
    <property type="entry name" value="Bact_response_regulator"/>
</dbReference>
<dbReference type="InterPro" id="IPR011006">
    <property type="entry name" value="CheY-like_superfamily"/>
</dbReference>
<dbReference type="SMART" id="SM00448">
    <property type="entry name" value="REC"/>
    <property type="match status" value="1"/>
</dbReference>
<evidence type="ECO:0000256" key="1">
    <source>
        <dbReference type="ARBA" id="ARBA00022553"/>
    </source>
</evidence>
<sequence length="121" mass="13108">MDDDQDLLQSLRVLLEAYDYRVVMAQNAAAAIDAVTNRAPDLVLTDIYMPDADGFELINALRQHDASVPVVAMSGGGRVGSYDNLSIATHLGASAVIDKPFSNASLIETIERVLASHRRDH</sequence>
<dbReference type="SUPFAM" id="SSF52172">
    <property type="entry name" value="CheY-like"/>
    <property type="match status" value="1"/>
</dbReference>
<proteinExistence type="predicted"/>
<dbReference type="PANTHER" id="PTHR44591">
    <property type="entry name" value="STRESS RESPONSE REGULATOR PROTEIN 1"/>
    <property type="match status" value="1"/>
</dbReference>
<dbReference type="PANTHER" id="PTHR44591:SF3">
    <property type="entry name" value="RESPONSE REGULATORY DOMAIN-CONTAINING PROTEIN"/>
    <property type="match status" value="1"/>
</dbReference>
<evidence type="ECO:0000313" key="4">
    <source>
        <dbReference type="EMBL" id="MDQ7251215.1"/>
    </source>
</evidence>
<evidence type="ECO:0000259" key="3">
    <source>
        <dbReference type="PROSITE" id="PS50110"/>
    </source>
</evidence>
<protein>
    <submittedName>
        <fullName evidence="4">Response regulator</fullName>
    </submittedName>
</protein>